<protein>
    <submittedName>
        <fullName evidence="1">Serine protease</fullName>
    </submittedName>
</protein>
<dbReference type="Pfam" id="PF13365">
    <property type="entry name" value="Trypsin_2"/>
    <property type="match status" value="1"/>
</dbReference>
<dbReference type="InterPro" id="IPR043504">
    <property type="entry name" value="Peptidase_S1_PA_chymotrypsin"/>
</dbReference>
<reference evidence="1 2" key="1">
    <citation type="submission" date="2018-09" db="EMBL/GenBank/DDBJ databases">
        <title>Genome sequencing of Nocardioides immobilis CCTCC AB 2017083 for comparison to Nocardioides silvaticus.</title>
        <authorList>
            <person name="Li C."/>
            <person name="Wang G."/>
        </authorList>
    </citation>
    <scope>NUCLEOTIDE SEQUENCE [LARGE SCALE GENOMIC DNA]</scope>
    <source>
        <strain evidence="1 2">CCTCC AB 2017083</strain>
    </source>
</reference>
<dbReference type="EMBL" id="QXGH01000035">
    <property type="protein sequence ID" value="RHW24127.1"/>
    <property type="molecule type" value="Genomic_DNA"/>
</dbReference>
<evidence type="ECO:0000313" key="2">
    <source>
        <dbReference type="Proteomes" id="UP000283644"/>
    </source>
</evidence>
<gene>
    <name evidence="1" type="ORF">D0Z08_25730</name>
</gene>
<dbReference type="OrthoDB" id="73775at2"/>
<dbReference type="GO" id="GO:0008233">
    <property type="term" value="F:peptidase activity"/>
    <property type="evidence" value="ECO:0007669"/>
    <property type="project" value="UniProtKB-KW"/>
</dbReference>
<dbReference type="InterPro" id="IPR009003">
    <property type="entry name" value="Peptidase_S1_PA"/>
</dbReference>
<evidence type="ECO:0000313" key="1">
    <source>
        <dbReference type="EMBL" id="RHW24127.1"/>
    </source>
</evidence>
<keyword evidence="1" id="KW-0378">Hydrolase</keyword>
<comment type="caution">
    <text evidence="1">The sequence shown here is derived from an EMBL/GenBank/DDBJ whole genome shotgun (WGS) entry which is preliminary data.</text>
</comment>
<dbReference type="PANTHER" id="PTHR43019:SF62">
    <property type="entry name" value="SERINE ENDOPROTEASE DEGS"/>
    <property type="match status" value="1"/>
</dbReference>
<dbReference type="PANTHER" id="PTHR43019">
    <property type="entry name" value="SERINE ENDOPROTEASE DEGS"/>
    <property type="match status" value="1"/>
</dbReference>
<dbReference type="SUPFAM" id="SSF50494">
    <property type="entry name" value="Trypsin-like serine proteases"/>
    <property type="match status" value="1"/>
</dbReference>
<dbReference type="Proteomes" id="UP000283644">
    <property type="component" value="Unassembled WGS sequence"/>
</dbReference>
<dbReference type="Gene3D" id="2.40.10.10">
    <property type="entry name" value="Trypsin-like serine proteases"/>
    <property type="match status" value="2"/>
</dbReference>
<proteinExistence type="predicted"/>
<keyword evidence="1" id="KW-0645">Protease</keyword>
<sequence>MQVKSPIEQLLFATVRITTKVPGGTGRGTGFVFQADIDETHSALVVVTNKHVIEGASEVELHFIRSTPDGQSPLLGQEFVVSCSPTSFFGHSDPDIDVAALGIGGTVDQLKAQGVRLFYRSIPAEYAATPAALENFEPIEPVTFIGYPNGLFDTSSLLPIVRRGHAATALSVDYEGRPVFLIDASVFPGSSGSPVFLYVPASVPDKHGNINLGLGPQLLFLGVVAAVHQRAVPVLQTSAHSIPYVNELLDIGVVYKASTVLETVQGMIDQHQARQAGSN</sequence>
<dbReference type="AlphaFoldDB" id="A0A417XVC3"/>
<dbReference type="GO" id="GO:0006508">
    <property type="term" value="P:proteolysis"/>
    <property type="evidence" value="ECO:0007669"/>
    <property type="project" value="UniProtKB-KW"/>
</dbReference>
<name>A0A417XVC3_9ACTN</name>
<keyword evidence="2" id="KW-1185">Reference proteome</keyword>
<accession>A0A417XVC3</accession>
<organism evidence="1 2">
    <name type="scientific">Nocardioides immobilis</name>
    <dbReference type="NCBI Taxonomy" id="2049295"/>
    <lineage>
        <taxon>Bacteria</taxon>
        <taxon>Bacillati</taxon>
        <taxon>Actinomycetota</taxon>
        <taxon>Actinomycetes</taxon>
        <taxon>Propionibacteriales</taxon>
        <taxon>Nocardioidaceae</taxon>
        <taxon>Nocardioides</taxon>
    </lineage>
</organism>